<dbReference type="OrthoDB" id="6235964at2759"/>
<accession>A0A8T0DWY6</accession>
<evidence type="ECO:0000313" key="2">
    <source>
        <dbReference type="Proteomes" id="UP000699462"/>
    </source>
</evidence>
<dbReference type="EMBL" id="JTDF01000276">
    <property type="protein sequence ID" value="KAF8571876.1"/>
    <property type="molecule type" value="Genomic_DNA"/>
</dbReference>
<sequence length="482" mass="54563">MLELATNSAAASYSEQGAFRSWSEATDRLLHHTRLVLHLKGSRAQLPRSWLSCPQTEIADPTHLPLSEKGQISDSFIQSSGEQQHETRTSPTSAVVRLLHGIKRRMSRRLDNGAFARKTDWLGDDRRFGFESISGEIDRSLLNTSTRSSCFLQEMYSLNDTMQVTVHDSRGGSKTMSVNVYMSAAEICYMFDPRVDLRYTQLYETTPDLPGFVHAIEDHEPLMNIVRKWLQTSSNASSVPRLFLLDNLNKYTPITDVTIGTDRSLSFTSLQSFSEHNQDTVSLFSNRRMTLQSATPLKMFVPSYVTSGTIWFRSPGKTWQKMFCFLHGSSVFYSLRRKSIASRYMRIVVDLSTVDVFCPIMPGQRSPFKSPTTELIVCRPTTCHQLDLNAVTMFACRTPEGRAAWVNGFRVHKFGLTRLQSSLQYAVKSALYPRNHQDEADRGTLRSKGYKSHMGNQSVALQSQVNYNINSDPSEVVLRTSL</sequence>
<organism evidence="1 2">
    <name type="scientific">Paragonimus westermani</name>
    <dbReference type="NCBI Taxonomy" id="34504"/>
    <lineage>
        <taxon>Eukaryota</taxon>
        <taxon>Metazoa</taxon>
        <taxon>Spiralia</taxon>
        <taxon>Lophotrochozoa</taxon>
        <taxon>Platyhelminthes</taxon>
        <taxon>Trematoda</taxon>
        <taxon>Digenea</taxon>
        <taxon>Plagiorchiida</taxon>
        <taxon>Troglotremata</taxon>
        <taxon>Troglotrematidae</taxon>
        <taxon>Paragonimus</taxon>
    </lineage>
</organism>
<keyword evidence="2" id="KW-1185">Reference proteome</keyword>
<name>A0A8T0DWY6_9TREM</name>
<dbReference type="PANTHER" id="PTHR11243">
    <property type="entry name" value="GROWTH FACTOR RECEPTOR-BOUND PROTEIN"/>
    <property type="match status" value="1"/>
</dbReference>
<protein>
    <recommendedName>
        <fullName evidence="3">PH domain-containing protein</fullName>
    </recommendedName>
</protein>
<dbReference type="InterPro" id="IPR011993">
    <property type="entry name" value="PH-like_dom_sf"/>
</dbReference>
<dbReference type="SUPFAM" id="SSF50729">
    <property type="entry name" value="PH domain-like"/>
    <property type="match status" value="1"/>
</dbReference>
<evidence type="ECO:0000313" key="1">
    <source>
        <dbReference type="EMBL" id="KAF8571876.1"/>
    </source>
</evidence>
<gene>
    <name evidence="1" type="ORF">P879_00022</name>
</gene>
<dbReference type="Gene3D" id="3.10.20.90">
    <property type="entry name" value="Phosphatidylinositol 3-kinase Catalytic Subunit, Chain A, domain 1"/>
    <property type="match status" value="1"/>
</dbReference>
<proteinExistence type="predicted"/>
<dbReference type="AlphaFoldDB" id="A0A8T0DWY6"/>
<evidence type="ECO:0008006" key="3">
    <source>
        <dbReference type="Google" id="ProtNLM"/>
    </source>
</evidence>
<dbReference type="Proteomes" id="UP000699462">
    <property type="component" value="Unassembled WGS sequence"/>
</dbReference>
<comment type="caution">
    <text evidence="1">The sequence shown here is derived from an EMBL/GenBank/DDBJ whole genome shotgun (WGS) entry which is preliminary data.</text>
</comment>
<dbReference type="PANTHER" id="PTHR11243:SF23">
    <property type="entry name" value="LD06925P"/>
    <property type="match status" value="1"/>
</dbReference>
<reference evidence="1 2" key="1">
    <citation type="submission" date="2019-07" db="EMBL/GenBank/DDBJ databases">
        <title>Annotation for the trematode Paragonimus westermani.</title>
        <authorList>
            <person name="Choi Y.-J."/>
        </authorList>
    </citation>
    <scope>NUCLEOTIDE SEQUENCE [LARGE SCALE GENOMIC DNA]</scope>
    <source>
        <strain evidence="1">180907_Pwestermani</strain>
    </source>
</reference>
<dbReference type="InterPro" id="IPR039664">
    <property type="entry name" value="GRB/APBB1IP"/>
</dbReference>
<dbReference type="Gene3D" id="2.30.29.30">
    <property type="entry name" value="Pleckstrin-homology domain (PH domain)/Phosphotyrosine-binding domain (PTB)"/>
    <property type="match status" value="1"/>
</dbReference>